<dbReference type="InterPro" id="IPR038297">
    <property type="entry name" value="CcmH/CycL/NrfF/Ccl2_sf"/>
</dbReference>
<dbReference type="PANTHER" id="PTHR47870">
    <property type="entry name" value="CYTOCHROME C-TYPE BIOGENESIS PROTEIN CCMH"/>
    <property type="match status" value="1"/>
</dbReference>
<evidence type="ECO:0000256" key="4">
    <source>
        <dbReference type="ARBA" id="ARBA00022729"/>
    </source>
</evidence>
<dbReference type="GO" id="GO:0046872">
    <property type="term" value="F:metal ion binding"/>
    <property type="evidence" value="ECO:0007669"/>
    <property type="project" value="UniProtKB-KW"/>
</dbReference>
<dbReference type="InterPro" id="IPR051263">
    <property type="entry name" value="C-type_cytochrome_biogenesis"/>
</dbReference>
<comment type="similarity">
    <text evidence="1 9">Belongs to the CcmH/CycL/Ccl2/NrfF family.</text>
</comment>
<dbReference type="AlphaFoldDB" id="A0A1H9KZY0"/>
<dbReference type="Proteomes" id="UP000199647">
    <property type="component" value="Unassembled WGS sequence"/>
</dbReference>
<comment type="subcellular location">
    <subcellularLocation>
        <location evidence="8">Membrane</location>
        <topology evidence="8">Single-pass membrane protein</topology>
        <orientation evidence="8">Periplasmic side</orientation>
    </subcellularLocation>
</comment>
<dbReference type="FunFam" id="1.10.8.640:FF:000001">
    <property type="entry name" value="Cytochrome c-type biogenesis protein"/>
    <property type="match status" value="1"/>
</dbReference>
<keyword evidence="3 9" id="KW-0479">Metal-binding</keyword>
<comment type="function">
    <text evidence="7">Required for the biogenesis of c-type cytochromes. Possible subunit of a heme lyase.</text>
</comment>
<keyword evidence="9" id="KW-0812">Transmembrane</keyword>
<keyword evidence="4 9" id="KW-0732">Signal</keyword>
<feature type="domain" description="CcmH/CycL/Ccl2/NrfF N-terminal" evidence="10">
    <location>
        <begin position="5"/>
        <end position="143"/>
    </location>
</feature>
<evidence type="ECO:0000256" key="9">
    <source>
        <dbReference type="RuleBase" id="RU364112"/>
    </source>
</evidence>
<dbReference type="Pfam" id="PF03918">
    <property type="entry name" value="CcmH"/>
    <property type="match status" value="1"/>
</dbReference>
<dbReference type="InterPro" id="IPR005616">
    <property type="entry name" value="CcmH/CycL/Ccl2/NrfF_N"/>
</dbReference>
<evidence type="ECO:0000256" key="7">
    <source>
        <dbReference type="ARBA" id="ARBA00037230"/>
    </source>
</evidence>
<evidence type="ECO:0000313" key="12">
    <source>
        <dbReference type="Proteomes" id="UP000199647"/>
    </source>
</evidence>
<accession>A0A1H9KZY0</accession>
<reference evidence="11 12" key="1">
    <citation type="submission" date="2016-10" db="EMBL/GenBank/DDBJ databases">
        <authorList>
            <person name="de Groot N.N."/>
        </authorList>
    </citation>
    <scope>NUCLEOTIDE SEQUENCE [LARGE SCALE GENOMIC DNA]</scope>
    <source>
        <strain evidence="11 12">A52C2</strain>
    </source>
</reference>
<proteinExistence type="inferred from homology"/>
<keyword evidence="2 9" id="KW-0349">Heme</keyword>
<keyword evidence="9" id="KW-1133">Transmembrane helix</keyword>
<dbReference type="PANTHER" id="PTHR47870:SF1">
    <property type="entry name" value="CYTOCHROME C-TYPE BIOGENESIS PROTEIN CCMH"/>
    <property type="match status" value="1"/>
</dbReference>
<evidence type="ECO:0000256" key="1">
    <source>
        <dbReference type="ARBA" id="ARBA00010342"/>
    </source>
</evidence>
<dbReference type="GO" id="GO:0017004">
    <property type="term" value="P:cytochrome complex assembly"/>
    <property type="evidence" value="ECO:0007669"/>
    <property type="project" value="UniProtKB-KW"/>
</dbReference>
<keyword evidence="5" id="KW-0201">Cytochrome c-type biogenesis</keyword>
<dbReference type="EMBL" id="FOFG01000010">
    <property type="protein sequence ID" value="SER04801.1"/>
    <property type="molecule type" value="Genomic_DNA"/>
</dbReference>
<evidence type="ECO:0000256" key="8">
    <source>
        <dbReference type="ARBA" id="ARBA00060491"/>
    </source>
</evidence>
<evidence type="ECO:0000256" key="5">
    <source>
        <dbReference type="ARBA" id="ARBA00022748"/>
    </source>
</evidence>
<keyword evidence="12" id="KW-1185">Reference proteome</keyword>
<dbReference type="GO" id="GO:0005886">
    <property type="term" value="C:plasma membrane"/>
    <property type="evidence" value="ECO:0007669"/>
    <property type="project" value="TreeGrafter"/>
</dbReference>
<keyword evidence="6 9" id="KW-0408">Iron</keyword>
<feature type="signal peptide" evidence="9">
    <location>
        <begin position="1"/>
        <end position="16"/>
    </location>
</feature>
<keyword evidence="9" id="KW-0472">Membrane</keyword>
<gene>
    <name evidence="11" type="ORF">SAMN05216548_110146</name>
</gene>
<evidence type="ECO:0000256" key="2">
    <source>
        <dbReference type="ARBA" id="ARBA00022617"/>
    </source>
</evidence>
<evidence type="ECO:0000259" key="10">
    <source>
        <dbReference type="Pfam" id="PF03918"/>
    </source>
</evidence>
<feature type="chain" id="PRO_5011327755" description="Cytochrome c-type biogenesis protein" evidence="9">
    <location>
        <begin position="17"/>
        <end position="150"/>
    </location>
</feature>
<protein>
    <recommendedName>
        <fullName evidence="9">Cytochrome c-type biogenesis protein</fullName>
    </recommendedName>
</protein>
<evidence type="ECO:0000256" key="6">
    <source>
        <dbReference type="ARBA" id="ARBA00023004"/>
    </source>
</evidence>
<evidence type="ECO:0000256" key="3">
    <source>
        <dbReference type="ARBA" id="ARBA00022723"/>
    </source>
</evidence>
<organism evidence="11 12">
    <name type="scientific">Faunimonas pinastri</name>
    <dbReference type="NCBI Taxonomy" id="1855383"/>
    <lineage>
        <taxon>Bacteria</taxon>
        <taxon>Pseudomonadati</taxon>
        <taxon>Pseudomonadota</taxon>
        <taxon>Alphaproteobacteria</taxon>
        <taxon>Hyphomicrobiales</taxon>
        <taxon>Afifellaceae</taxon>
        <taxon>Faunimonas</taxon>
    </lineage>
</organism>
<evidence type="ECO:0000313" key="11">
    <source>
        <dbReference type="EMBL" id="SER04801.1"/>
    </source>
</evidence>
<feature type="transmembrane region" description="Helical" evidence="9">
    <location>
        <begin position="100"/>
        <end position="118"/>
    </location>
</feature>
<dbReference type="CDD" id="cd16378">
    <property type="entry name" value="CcmH_N"/>
    <property type="match status" value="1"/>
</dbReference>
<sequence>MLALALLCAVAAPAFAVQPNEMLPDPALEARARAISEGLRCLVCQNESIDDSNAPLAHDLRMLVRDRLKAGDTDAQVRQYLVARYGEFVLLKPSFSPENLLLWGTPIMVLAVGGLILLSRRPRRQPRTLALSAEEEAALERILSREDQPG</sequence>
<name>A0A1H9KZY0_9HYPH</name>
<dbReference type="Gene3D" id="1.10.8.640">
    <property type="entry name" value="Cytochrome C biogenesis protein"/>
    <property type="match status" value="1"/>
</dbReference>
<dbReference type="STRING" id="1855383.SAMN05216548_110146"/>